<dbReference type="GO" id="GO:0042254">
    <property type="term" value="P:ribosome biogenesis"/>
    <property type="evidence" value="ECO:0007669"/>
    <property type="project" value="InterPro"/>
</dbReference>
<dbReference type="RefSeq" id="XP_011082946.1">
    <property type="nucleotide sequence ID" value="XM_011084644.2"/>
</dbReference>
<dbReference type="GO" id="GO:0032040">
    <property type="term" value="C:small-subunit processome"/>
    <property type="evidence" value="ECO:0007669"/>
    <property type="project" value="TreeGrafter"/>
</dbReference>
<dbReference type="Pfam" id="PF03914">
    <property type="entry name" value="CBF"/>
    <property type="match status" value="1"/>
</dbReference>
<accession>A0A6I9TG32</accession>
<evidence type="ECO:0000313" key="8">
    <source>
        <dbReference type="RefSeq" id="XP_011082946.1"/>
    </source>
</evidence>
<dbReference type="GeneID" id="105165583"/>
<evidence type="ECO:0000256" key="2">
    <source>
        <dbReference type="ARBA" id="ARBA00007797"/>
    </source>
</evidence>
<evidence type="ECO:0000259" key="6">
    <source>
        <dbReference type="Pfam" id="PF03914"/>
    </source>
</evidence>
<keyword evidence="7" id="KW-1185">Reference proteome</keyword>
<feature type="region of interest" description="Disordered" evidence="5">
    <location>
        <begin position="453"/>
        <end position="478"/>
    </location>
</feature>
<dbReference type="PANTHER" id="PTHR12455">
    <property type="entry name" value="NUCLEOLAR COMPLEX PROTEIN 4"/>
    <property type="match status" value="1"/>
</dbReference>
<gene>
    <name evidence="8" type="primary">LOC105165583</name>
</gene>
<dbReference type="SUPFAM" id="SSF48371">
    <property type="entry name" value="ARM repeat"/>
    <property type="match status" value="1"/>
</dbReference>
<evidence type="ECO:0000313" key="7">
    <source>
        <dbReference type="Proteomes" id="UP000504604"/>
    </source>
</evidence>
<comment type="subcellular location">
    <subcellularLocation>
        <location evidence="1">Nucleus membrane</location>
        <topology evidence="1">Multi-pass membrane protein</topology>
    </subcellularLocation>
</comment>
<feature type="compositionally biased region" description="Acidic residues" evidence="5">
    <location>
        <begin position="465"/>
        <end position="476"/>
    </location>
</feature>
<evidence type="ECO:0000256" key="3">
    <source>
        <dbReference type="ARBA" id="ARBA00022692"/>
    </source>
</evidence>
<keyword evidence="4" id="KW-0472">Membrane</keyword>
<dbReference type="InParanoid" id="A0A6I9TG32"/>
<proteinExistence type="inferred from homology"/>
<protein>
    <submittedName>
        <fullName evidence="8">Nucleolar complex protein 4 homolog isoform X1</fullName>
    </submittedName>
</protein>
<evidence type="ECO:0000256" key="5">
    <source>
        <dbReference type="SAM" id="MobiDB-lite"/>
    </source>
</evidence>
<dbReference type="InterPro" id="IPR027193">
    <property type="entry name" value="Noc4"/>
</dbReference>
<keyword evidence="4" id="KW-1133">Transmembrane helix</keyword>
<dbReference type="GO" id="GO:0031965">
    <property type="term" value="C:nuclear membrane"/>
    <property type="evidence" value="ECO:0007669"/>
    <property type="project" value="UniProtKB-SubCell"/>
</dbReference>
<comment type="similarity">
    <text evidence="2">Belongs to the CBF/MAK21 family.</text>
</comment>
<keyword evidence="3" id="KW-0812">Transmembrane</keyword>
<reference evidence="8" key="1">
    <citation type="submission" date="2025-08" db="UniProtKB">
        <authorList>
            <consortium name="RefSeq"/>
        </authorList>
    </citation>
    <scope>IDENTIFICATION</scope>
</reference>
<feature type="region of interest" description="Disordered" evidence="5">
    <location>
        <begin position="1"/>
        <end position="29"/>
    </location>
</feature>
<name>A0A6I9TG32_SESIN</name>
<dbReference type="AlphaFoldDB" id="A0A6I9TG32"/>
<dbReference type="InterPro" id="IPR005612">
    <property type="entry name" value="CCAAT-binding_factor"/>
</dbReference>
<evidence type="ECO:0000256" key="4">
    <source>
        <dbReference type="ARBA" id="ARBA00022989"/>
    </source>
</evidence>
<sequence length="607" mass="68620">MASLSSKTKKQKSEKPLLPKTKKLKREKRSLSDLKTLGEQLLTSRAHINNLPILLTFITPDSPPQYALESLLSLQSFFTPILPQLPSSTSSACANPDADPEFIYRTWLRSKFDDFLQCLVDLVVSSQPEDALREVVLDTIMEFVKVGNAGKFHSAIYHKLLRAIVHSELGADDILLDLLATKYFSYTDICYFTFISLEKQARTLEGEEDRNLTPDFEDSIQSRLSMELSIQKMHNLLSHIPPMEASEEKLKMWNALGIFVEKSNKKEHIDLEDKQGKSQKSNDKVLSSRGIAKRMKQKFTKAWISFLRLPLPLNVYKEVLVTLHQAVIPYLSNPIMLSDFLTRSYDIGGVVSVMALSSLYILMTQHGLEYPDFYNKLYALLEPSIFMAKHRAKFFQLLDSCLKSSLLPAYLAAAFCKKLSRLALFVPPSGALVIIALVHNLLQRHPSINCLVHREGGTGTTTGTSDEEKDSFDNAEDGSVNRDLFEKAGVDHFNNEESDPKNTNSMRSSLWEIDTLRHHYCPPVSRFVLSLENDLAVRGKTAEIVVKDFSSGSYATIFNDEIRRRVKQVPLAFYKATPTCLFSESEFPGWTFKFEDVNGIEETTGTT</sequence>
<evidence type="ECO:0000256" key="1">
    <source>
        <dbReference type="ARBA" id="ARBA00004232"/>
    </source>
</evidence>
<dbReference type="KEGG" id="sind:105165583"/>
<dbReference type="FunCoup" id="A0A6I9TG32">
    <property type="interactions" value="2207"/>
</dbReference>
<dbReference type="PANTHER" id="PTHR12455:SF0">
    <property type="entry name" value="NUCLEOLAR COMPLEX PROTEIN 4 HOMOLOG"/>
    <property type="match status" value="1"/>
</dbReference>
<dbReference type="OrthoDB" id="10263185at2759"/>
<dbReference type="InterPro" id="IPR016024">
    <property type="entry name" value="ARM-type_fold"/>
</dbReference>
<feature type="domain" description="CCAAT-binding factor" evidence="6">
    <location>
        <begin position="352"/>
        <end position="528"/>
    </location>
</feature>
<dbReference type="GO" id="GO:0030692">
    <property type="term" value="C:Noc4p-Nop14p complex"/>
    <property type="evidence" value="ECO:0007669"/>
    <property type="project" value="TreeGrafter"/>
</dbReference>
<dbReference type="Proteomes" id="UP000504604">
    <property type="component" value="Linkage group LG6"/>
</dbReference>
<organism evidence="7 8">
    <name type="scientific">Sesamum indicum</name>
    <name type="common">Oriental sesame</name>
    <name type="synonym">Sesamum orientale</name>
    <dbReference type="NCBI Taxonomy" id="4182"/>
    <lineage>
        <taxon>Eukaryota</taxon>
        <taxon>Viridiplantae</taxon>
        <taxon>Streptophyta</taxon>
        <taxon>Embryophyta</taxon>
        <taxon>Tracheophyta</taxon>
        <taxon>Spermatophyta</taxon>
        <taxon>Magnoliopsida</taxon>
        <taxon>eudicotyledons</taxon>
        <taxon>Gunneridae</taxon>
        <taxon>Pentapetalae</taxon>
        <taxon>asterids</taxon>
        <taxon>lamiids</taxon>
        <taxon>Lamiales</taxon>
        <taxon>Pedaliaceae</taxon>
        <taxon>Sesamum</taxon>
    </lineage>
</organism>